<name>A0ABT6NSY7_9BACT</name>
<dbReference type="Proteomes" id="UP001160301">
    <property type="component" value="Unassembled WGS sequence"/>
</dbReference>
<gene>
    <name evidence="1" type="ORF">QHF89_18130</name>
</gene>
<sequence length="50" mass="5517">MQDQDLQSIKDLLESELNLRVEEAEDMLPADEYEGAPGSWTTLCGSGCPM</sequence>
<comment type="caution">
    <text evidence="1">The sequence shown here is derived from an EMBL/GenBank/DDBJ whole genome shotgun (WGS) entry which is preliminary data.</text>
</comment>
<evidence type="ECO:0000313" key="2">
    <source>
        <dbReference type="Proteomes" id="UP001160301"/>
    </source>
</evidence>
<proteinExistence type="predicted"/>
<dbReference type="RefSeq" id="WP_284720639.1">
    <property type="nucleotide sequence ID" value="NZ_JARZHI010000014.1"/>
</dbReference>
<reference evidence="1 2" key="1">
    <citation type="submission" date="2023-04" db="EMBL/GenBank/DDBJ databases">
        <title>The genome sequence of Polyangium sorediatum DSM14670.</title>
        <authorList>
            <person name="Zhang X."/>
        </authorList>
    </citation>
    <scope>NUCLEOTIDE SEQUENCE [LARGE SCALE GENOMIC DNA]</scope>
    <source>
        <strain evidence="1 2">DSM 14670</strain>
    </source>
</reference>
<organism evidence="1 2">
    <name type="scientific">Polyangium sorediatum</name>
    <dbReference type="NCBI Taxonomy" id="889274"/>
    <lineage>
        <taxon>Bacteria</taxon>
        <taxon>Pseudomonadati</taxon>
        <taxon>Myxococcota</taxon>
        <taxon>Polyangia</taxon>
        <taxon>Polyangiales</taxon>
        <taxon>Polyangiaceae</taxon>
        <taxon>Polyangium</taxon>
    </lineage>
</organism>
<dbReference type="EMBL" id="JARZHI010000014">
    <property type="protein sequence ID" value="MDI1431418.1"/>
    <property type="molecule type" value="Genomic_DNA"/>
</dbReference>
<accession>A0ABT6NSY7</accession>
<keyword evidence="2" id="KW-1185">Reference proteome</keyword>
<evidence type="ECO:0000313" key="1">
    <source>
        <dbReference type="EMBL" id="MDI1431418.1"/>
    </source>
</evidence>
<protein>
    <submittedName>
        <fullName evidence="1">Uncharacterized protein</fullName>
    </submittedName>
</protein>